<feature type="region of interest" description="Disordered" evidence="1">
    <location>
        <begin position="246"/>
        <end position="273"/>
    </location>
</feature>
<dbReference type="EMBL" id="CAJFCW020000005">
    <property type="protein sequence ID" value="CAG9121641.1"/>
    <property type="molecule type" value="Genomic_DNA"/>
</dbReference>
<evidence type="ECO:0000256" key="1">
    <source>
        <dbReference type="SAM" id="MobiDB-lite"/>
    </source>
</evidence>
<evidence type="ECO:0000256" key="2">
    <source>
        <dbReference type="SAM" id="SignalP"/>
    </source>
</evidence>
<organism evidence="3 4">
    <name type="scientific">Bursaphelenchus okinawaensis</name>
    <dbReference type="NCBI Taxonomy" id="465554"/>
    <lineage>
        <taxon>Eukaryota</taxon>
        <taxon>Metazoa</taxon>
        <taxon>Ecdysozoa</taxon>
        <taxon>Nematoda</taxon>
        <taxon>Chromadorea</taxon>
        <taxon>Rhabditida</taxon>
        <taxon>Tylenchina</taxon>
        <taxon>Tylenchomorpha</taxon>
        <taxon>Aphelenchoidea</taxon>
        <taxon>Aphelenchoididae</taxon>
        <taxon>Bursaphelenchus</taxon>
    </lineage>
</organism>
<feature type="signal peptide" evidence="2">
    <location>
        <begin position="1"/>
        <end position="22"/>
    </location>
</feature>
<keyword evidence="4" id="KW-1185">Reference proteome</keyword>
<dbReference type="OrthoDB" id="5803328at2759"/>
<dbReference type="Proteomes" id="UP000783686">
    <property type="component" value="Unassembled WGS sequence"/>
</dbReference>
<feature type="compositionally biased region" description="Basic residues" evidence="1">
    <location>
        <begin position="331"/>
        <end position="344"/>
    </location>
</feature>
<protein>
    <submittedName>
        <fullName evidence="3">Uncharacterized protein</fullName>
    </submittedName>
</protein>
<reference evidence="3" key="1">
    <citation type="submission" date="2020-09" db="EMBL/GenBank/DDBJ databases">
        <authorList>
            <person name="Kikuchi T."/>
        </authorList>
    </citation>
    <scope>NUCLEOTIDE SEQUENCE</scope>
    <source>
        <strain evidence="3">SH1</strain>
    </source>
</reference>
<feature type="compositionally biased region" description="Low complexity" evidence="1">
    <location>
        <begin position="321"/>
        <end position="330"/>
    </location>
</feature>
<gene>
    <name evidence="3" type="ORF">BOKJ2_LOCUS11872</name>
</gene>
<feature type="compositionally biased region" description="Acidic residues" evidence="1">
    <location>
        <begin position="310"/>
        <end position="320"/>
    </location>
</feature>
<feature type="compositionally biased region" description="Low complexity" evidence="1">
    <location>
        <begin position="345"/>
        <end position="357"/>
    </location>
</feature>
<accession>A0A811L9N4</accession>
<dbReference type="AlphaFoldDB" id="A0A811L9N4"/>
<evidence type="ECO:0000313" key="3">
    <source>
        <dbReference type="EMBL" id="CAD5226027.1"/>
    </source>
</evidence>
<feature type="region of interest" description="Disordered" evidence="1">
    <location>
        <begin position="286"/>
        <end position="366"/>
    </location>
</feature>
<keyword evidence="2" id="KW-0732">Signal</keyword>
<name>A0A811L9N4_9BILA</name>
<feature type="chain" id="PRO_5035681819" evidence="2">
    <location>
        <begin position="23"/>
        <end position="450"/>
    </location>
</feature>
<dbReference type="Proteomes" id="UP000614601">
    <property type="component" value="Unassembled WGS sequence"/>
</dbReference>
<evidence type="ECO:0000313" key="4">
    <source>
        <dbReference type="Proteomes" id="UP000614601"/>
    </source>
</evidence>
<proteinExistence type="predicted"/>
<comment type="caution">
    <text evidence="3">The sequence shown here is derived from an EMBL/GenBank/DDBJ whole genome shotgun (WGS) entry which is preliminary data.</text>
</comment>
<sequence>MNTIHIFLYVGVLTNLGVTVLGQAQRRVSGKVQQAIEATKRRQSFHSPVATSNADKSRNNKSQQQRPVKSEDLNIQKLNELIKAIDKSWVMPRTGSREPVGSNFQAYKKTCATIYKSRDGACQQVGFGVMCFNYCFEQGEQMSYKCQDISDSTYCKTNSNFEAFISKHKKDSYKLKAFIHQMISRCYATTVCSATGIFSDAVMAKVTEKVVKANKKASTDIKASGTMQRNGKPNIWERFAAQQPNRLQATRAPEDASNSGTIGPTPTDPAEQPKMVPFWQRLLKRKKDNNTTPATTTRKIVESTDPITEYPEDEEPEVTEEATTTTTHATTKAKRRRVKVRRPKTTTTTTTTEAPEVGPEEPPEVDEEEEYTVLEVKPQPTAVSKHTWAPLPKAFTSKPFMAAHSNLGEIIEQVEKGQDPPMIGHEPEGFWNKFQPGRWFQSIHYMTNTG</sequence>
<dbReference type="EMBL" id="CAJFDH010000005">
    <property type="protein sequence ID" value="CAD5226027.1"/>
    <property type="molecule type" value="Genomic_DNA"/>
</dbReference>
<feature type="compositionally biased region" description="Polar residues" evidence="1">
    <location>
        <begin position="45"/>
        <end position="67"/>
    </location>
</feature>
<feature type="region of interest" description="Disordered" evidence="1">
    <location>
        <begin position="35"/>
        <end position="70"/>
    </location>
</feature>